<evidence type="ECO:0000256" key="10">
    <source>
        <dbReference type="ARBA" id="ARBA00022842"/>
    </source>
</evidence>
<evidence type="ECO:0000256" key="1">
    <source>
        <dbReference type="ARBA" id="ARBA00001946"/>
    </source>
</evidence>
<keyword evidence="4" id="KW-0540">Nuclease</keyword>
<evidence type="ECO:0000256" key="14">
    <source>
        <dbReference type="ARBA" id="ARBA00023242"/>
    </source>
</evidence>
<dbReference type="PROSITE" id="PS00841">
    <property type="entry name" value="XPG_1"/>
    <property type="match status" value="1"/>
</dbReference>
<dbReference type="GO" id="GO:0017108">
    <property type="term" value="F:5'-flap endonuclease activity"/>
    <property type="evidence" value="ECO:0007669"/>
    <property type="project" value="TreeGrafter"/>
</dbReference>
<evidence type="ECO:0000256" key="9">
    <source>
        <dbReference type="ARBA" id="ARBA00022839"/>
    </source>
</evidence>
<dbReference type="CDD" id="cd09857">
    <property type="entry name" value="PIN_EXO1"/>
    <property type="match status" value="1"/>
</dbReference>
<dbReference type="SMART" id="SM00485">
    <property type="entry name" value="XPGN"/>
    <property type="match status" value="1"/>
</dbReference>
<keyword evidence="10" id="KW-0460">Magnesium</keyword>
<keyword evidence="11" id="KW-0238">DNA-binding</keyword>
<dbReference type="GO" id="GO:0004527">
    <property type="term" value="F:exonuclease activity"/>
    <property type="evidence" value="ECO:0007669"/>
    <property type="project" value="UniProtKB-KW"/>
</dbReference>
<dbReference type="InterPro" id="IPR036279">
    <property type="entry name" value="5-3_exonuclease_C_sf"/>
</dbReference>
<dbReference type="InterPro" id="IPR006085">
    <property type="entry name" value="XPG_DNA_repair_N"/>
</dbReference>
<dbReference type="InterPro" id="IPR006084">
    <property type="entry name" value="XPG/Rad2"/>
</dbReference>
<dbReference type="PRINTS" id="PR00853">
    <property type="entry name" value="XPGRADSUPER"/>
</dbReference>
<feature type="region of interest" description="Disordered" evidence="15">
    <location>
        <begin position="348"/>
        <end position="449"/>
    </location>
</feature>
<evidence type="ECO:0000256" key="7">
    <source>
        <dbReference type="ARBA" id="ARBA00022763"/>
    </source>
</evidence>
<evidence type="ECO:0000256" key="13">
    <source>
        <dbReference type="ARBA" id="ARBA00023204"/>
    </source>
</evidence>
<keyword evidence="19" id="KW-1185">Reference proteome</keyword>
<dbReference type="SUPFAM" id="SSF88723">
    <property type="entry name" value="PIN domain-like"/>
    <property type="match status" value="1"/>
</dbReference>
<evidence type="ECO:0000256" key="2">
    <source>
        <dbReference type="ARBA" id="ARBA00004123"/>
    </source>
</evidence>
<protein>
    <submittedName>
        <fullName evidence="18">Exonuclease 1</fullName>
    </submittedName>
</protein>
<name>A0A1Q9ED47_SYMMI</name>
<comment type="caution">
    <text evidence="18">The sequence shown here is derived from an EMBL/GenBank/DDBJ whole genome shotgun (WGS) entry which is preliminary data.</text>
</comment>
<keyword evidence="5" id="KW-0479">Metal-binding</keyword>
<keyword evidence="6" id="KW-0255">Endonuclease</keyword>
<keyword evidence="14" id="KW-0539">Nucleus</keyword>
<dbReference type="FunFam" id="3.40.50.1010:FF:000111">
    <property type="entry name" value="Exonuclease 1"/>
    <property type="match status" value="1"/>
</dbReference>
<keyword evidence="12" id="KW-0496">Mitochondrion</keyword>
<keyword evidence="7" id="KW-0227">DNA damage</keyword>
<evidence type="ECO:0000313" key="19">
    <source>
        <dbReference type="Proteomes" id="UP000186817"/>
    </source>
</evidence>
<sequence length="463" mass="51088">MARLAPLEDKRAWPALGPQPDQGGEDHERHRWHRAGPILAAARMGIQGLLKALEDVQRECHVKEFAGKRAAVDAHGWLHAALAGSAVDVELEVDDQIHVRYCAKRISMLRRFGVEPVFVFDGAALPAKAALLQERRQRRERMRREGELRLSEGDFAQAKSCLAQAVEIKDHQIDDVVRLLAAEEVRYIHAPCEADAQMVYLAWHGYVDFCISEDSDLLALGSPRVLYKLRGDGHGREIILDDALNGRSLEDFQAICILMGCDYLPRLRGVGPALAVQVVAARGREAEAVARELRVLGIAVPSEYAEHFRLASKVLQLQPVYEPRSGRQIPLWSSQEPHAVPVQLASHTGTSAPQETDALVPMEAPRGRVRRKGSPGRSRSRTPGREGGRGSAFVSDSFEQARSTQQGAMTLEEFIRRERAERTGSSRGGEHGDGDLASPALSVAGKSRFFGRQHSKLGSLWSD</sequence>
<keyword evidence="9 18" id="KW-0269">Exonuclease</keyword>
<dbReference type="GO" id="GO:0005634">
    <property type="term" value="C:nucleus"/>
    <property type="evidence" value="ECO:0007669"/>
    <property type="project" value="UniProtKB-SubCell"/>
</dbReference>
<dbReference type="AlphaFoldDB" id="A0A1Q9ED47"/>
<dbReference type="GO" id="GO:0046872">
    <property type="term" value="F:metal ion binding"/>
    <property type="evidence" value="ECO:0007669"/>
    <property type="project" value="UniProtKB-KW"/>
</dbReference>
<accession>A0A1Q9ED47</accession>
<dbReference type="Gene3D" id="3.40.50.1010">
    <property type="entry name" value="5'-nuclease"/>
    <property type="match status" value="1"/>
</dbReference>
<dbReference type="GO" id="GO:0003677">
    <property type="term" value="F:DNA binding"/>
    <property type="evidence" value="ECO:0007669"/>
    <property type="project" value="UniProtKB-KW"/>
</dbReference>
<evidence type="ECO:0000259" key="17">
    <source>
        <dbReference type="SMART" id="SM00485"/>
    </source>
</evidence>
<feature type="compositionally biased region" description="Polar residues" evidence="15">
    <location>
        <begin position="397"/>
        <end position="408"/>
    </location>
</feature>
<feature type="compositionally biased region" description="Basic and acidic residues" evidence="15">
    <location>
        <begin position="1"/>
        <end position="12"/>
    </location>
</feature>
<organism evidence="18 19">
    <name type="scientific">Symbiodinium microadriaticum</name>
    <name type="common">Dinoflagellate</name>
    <name type="synonym">Zooxanthella microadriatica</name>
    <dbReference type="NCBI Taxonomy" id="2951"/>
    <lineage>
        <taxon>Eukaryota</taxon>
        <taxon>Sar</taxon>
        <taxon>Alveolata</taxon>
        <taxon>Dinophyceae</taxon>
        <taxon>Suessiales</taxon>
        <taxon>Symbiodiniaceae</taxon>
        <taxon>Symbiodinium</taxon>
    </lineage>
</organism>
<reference evidence="18 19" key="1">
    <citation type="submission" date="2016-02" db="EMBL/GenBank/DDBJ databases">
        <title>Genome analysis of coral dinoflagellate symbionts highlights evolutionary adaptations to a symbiotic lifestyle.</title>
        <authorList>
            <person name="Aranda M."/>
            <person name="Li Y."/>
            <person name="Liew Y.J."/>
            <person name="Baumgarten S."/>
            <person name="Simakov O."/>
            <person name="Wilson M."/>
            <person name="Piel J."/>
            <person name="Ashoor H."/>
            <person name="Bougouffa S."/>
            <person name="Bajic V.B."/>
            <person name="Ryu T."/>
            <person name="Ravasi T."/>
            <person name="Bayer T."/>
            <person name="Micklem G."/>
            <person name="Kim H."/>
            <person name="Bhak J."/>
            <person name="Lajeunesse T.C."/>
            <person name="Voolstra C.R."/>
        </authorList>
    </citation>
    <scope>NUCLEOTIDE SEQUENCE [LARGE SCALE GENOMIC DNA]</scope>
    <source>
        <strain evidence="18 19">CCMP2467</strain>
    </source>
</reference>
<evidence type="ECO:0000256" key="11">
    <source>
        <dbReference type="ARBA" id="ARBA00023125"/>
    </source>
</evidence>
<evidence type="ECO:0000256" key="15">
    <source>
        <dbReference type="SAM" id="MobiDB-lite"/>
    </source>
</evidence>
<dbReference type="Pfam" id="PF00752">
    <property type="entry name" value="XPG_N"/>
    <property type="match status" value="1"/>
</dbReference>
<dbReference type="OrthoDB" id="26491at2759"/>
<dbReference type="PANTHER" id="PTHR11081">
    <property type="entry name" value="FLAP ENDONUCLEASE FAMILY MEMBER"/>
    <property type="match status" value="1"/>
</dbReference>
<dbReference type="SMART" id="SM00484">
    <property type="entry name" value="XPGI"/>
    <property type="match status" value="1"/>
</dbReference>
<dbReference type="InterPro" id="IPR008918">
    <property type="entry name" value="HhH2"/>
</dbReference>
<evidence type="ECO:0000256" key="12">
    <source>
        <dbReference type="ARBA" id="ARBA00023128"/>
    </source>
</evidence>
<dbReference type="EMBL" id="LSRX01000188">
    <property type="protein sequence ID" value="OLQ05311.1"/>
    <property type="molecule type" value="Genomic_DNA"/>
</dbReference>
<feature type="compositionally biased region" description="Basic residues" evidence="15">
    <location>
        <begin position="367"/>
        <end position="382"/>
    </location>
</feature>
<dbReference type="InterPro" id="IPR006086">
    <property type="entry name" value="XPG-I_dom"/>
</dbReference>
<evidence type="ECO:0000256" key="3">
    <source>
        <dbReference type="ARBA" id="ARBA00022553"/>
    </source>
</evidence>
<dbReference type="InterPro" id="IPR044752">
    <property type="entry name" value="PIN-like_EXO1"/>
</dbReference>
<keyword evidence="8" id="KW-0378">Hydrolase</keyword>
<evidence type="ECO:0000256" key="5">
    <source>
        <dbReference type="ARBA" id="ARBA00022723"/>
    </source>
</evidence>
<comment type="subcellular location">
    <subcellularLocation>
        <location evidence="2">Nucleus</location>
    </subcellularLocation>
</comment>
<evidence type="ECO:0000256" key="8">
    <source>
        <dbReference type="ARBA" id="ARBA00022801"/>
    </source>
</evidence>
<feature type="domain" description="XPG-I" evidence="16">
    <location>
        <begin position="185"/>
        <end position="251"/>
    </location>
</feature>
<feature type="region of interest" description="Disordered" evidence="15">
    <location>
        <begin position="1"/>
        <end position="30"/>
    </location>
</feature>
<keyword evidence="3" id="KW-0597">Phosphoprotein</keyword>
<dbReference type="InterPro" id="IPR019974">
    <property type="entry name" value="XPG_CS"/>
</dbReference>
<dbReference type="InterPro" id="IPR029060">
    <property type="entry name" value="PIN-like_dom_sf"/>
</dbReference>
<keyword evidence="13" id="KW-0234">DNA repair</keyword>
<evidence type="ECO:0000259" key="16">
    <source>
        <dbReference type="SMART" id="SM00484"/>
    </source>
</evidence>
<dbReference type="Proteomes" id="UP000186817">
    <property type="component" value="Unassembled WGS sequence"/>
</dbReference>
<feature type="compositionally biased region" description="Basic and acidic residues" evidence="15">
    <location>
        <begin position="413"/>
        <end position="434"/>
    </location>
</feature>
<evidence type="ECO:0000256" key="4">
    <source>
        <dbReference type="ARBA" id="ARBA00022722"/>
    </source>
</evidence>
<evidence type="ECO:0000313" key="18">
    <source>
        <dbReference type="EMBL" id="OLQ05311.1"/>
    </source>
</evidence>
<gene>
    <name evidence="18" type="primary">exo1</name>
    <name evidence="18" type="ORF">AK812_SmicGene11514</name>
</gene>
<comment type="cofactor">
    <cofactor evidence="1">
        <name>Mg(2+)</name>
        <dbReference type="ChEBI" id="CHEBI:18420"/>
    </cofactor>
</comment>
<proteinExistence type="predicted"/>
<dbReference type="Pfam" id="PF00867">
    <property type="entry name" value="XPG_I"/>
    <property type="match status" value="1"/>
</dbReference>
<dbReference type="Gene3D" id="1.10.150.20">
    <property type="entry name" value="5' to 3' exonuclease, C-terminal subdomain"/>
    <property type="match status" value="1"/>
</dbReference>
<dbReference type="GO" id="GO:0006281">
    <property type="term" value="P:DNA repair"/>
    <property type="evidence" value="ECO:0007669"/>
    <property type="project" value="UniProtKB-KW"/>
</dbReference>
<evidence type="ECO:0000256" key="6">
    <source>
        <dbReference type="ARBA" id="ARBA00022759"/>
    </source>
</evidence>
<dbReference type="SMART" id="SM00279">
    <property type="entry name" value="HhH2"/>
    <property type="match status" value="1"/>
</dbReference>
<feature type="domain" description="XPG N-terminal" evidence="17">
    <location>
        <begin position="44"/>
        <end position="142"/>
    </location>
</feature>
<dbReference type="PANTHER" id="PTHR11081:SF9">
    <property type="entry name" value="FLAP ENDONUCLEASE 1"/>
    <property type="match status" value="1"/>
</dbReference>
<dbReference type="SUPFAM" id="SSF47807">
    <property type="entry name" value="5' to 3' exonuclease, C-terminal subdomain"/>
    <property type="match status" value="1"/>
</dbReference>